<accession>A0ABV2EEV8</accession>
<proteinExistence type="predicted"/>
<evidence type="ECO:0000313" key="3">
    <source>
        <dbReference type="Proteomes" id="UP001549110"/>
    </source>
</evidence>
<keyword evidence="3" id="KW-1185">Reference proteome</keyword>
<comment type="caution">
    <text evidence="2">The sequence shown here is derived from an EMBL/GenBank/DDBJ whole genome shotgun (WGS) entry which is preliminary data.</text>
</comment>
<dbReference type="EMBL" id="JBEPLU010000001">
    <property type="protein sequence ID" value="MET3525186.1"/>
    <property type="molecule type" value="Genomic_DNA"/>
</dbReference>
<gene>
    <name evidence="2" type="ORF">ABID41_000281</name>
</gene>
<name>A0ABV2EEV8_9CAUL</name>
<dbReference type="RefSeq" id="WP_331927968.1">
    <property type="nucleotide sequence ID" value="NZ_JBEPLU010000001.1"/>
</dbReference>
<keyword evidence="1" id="KW-0472">Membrane</keyword>
<protein>
    <submittedName>
        <fullName evidence="2">Uncharacterized protein</fullName>
    </submittedName>
</protein>
<organism evidence="2 3">
    <name type="scientific">Phenylobacterium koreense</name>
    <dbReference type="NCBI Taxonomy" id="266125"/>
    <lineage>
        <taxon>Bacteria</taxon>
        <taxon>Pseudomonadati</taxon>
        <taxon>Pseudomonadota</taxon>
        <taxon>Alphaproteobacteria</taxon>
        <taxon>Caulobacterales</taxon>
        <taxon>Caulobacteraceae</taxon>
        <taxon>Phenylobacterium</taxon>
    </lineage>
</organism>
<dbReference type="Proteomes" id="UP001549110">
    <property type="component" value="Unassembled WGS sequence"/>
</dbReference>
<sequence>MTRVWPGEPQSSWDKVEASGAHRDRKLWVPMLDELPAWRTPAELNQHYVVTPPWWYRGLLYGLGLALAALMIVLIWHGQSGFGIVRRVLAIVLGGGLTLAILGWIAHDLKRELKNRAQRDEIVASIFANLQKAHVPVWALFVGKIRLGDRMSAPNDTPDDLIFVFDLRAPPQVLRRQRAIATAWVDTVAGRQRTNVPEDLGAAFAGRSSVHCAEVFGDHMHGVWMWRKPSLLPFYVLGLALDDPQTAEEFTDETVFFTRRPPMALRQQSRIAKI</sequence>
<evidence type="ECO:0000256" key="1">
    <source>
        <dbReference type="SAM" id="Phobius"/>
    </source>
</evidence>
<feature type="transmembrane region" description="Helical" evidence="1">
    <location>
        <begin position="54"/>
        <end position="76"/>
    </location>
</feature>
<feature type="transmembrane region" description="Helical" evidence="1">
    <location>
        <begin position="88"/>
        <end position="106"/>
    </location>
</feature>
<evidence type="ECO:0000313" key="2">
    <source>
        <dbReference type="EMBL" id="MET3525186.1"/>
    </source>
</evidence>
<reference evidence="2 3" key="1">
    <citation type="submission" date="2024-06" db="EMBL/GenBank/DDBJ databases">
        <title>Genomic Encyclopedia of Type Strains, Phase IV (KMG-IV): sequencing the most valuable type-strain genomes for metagenomic binning, comparative biology and taxonomic classification.</title>
        <authorList>
            <person name="Goeker M."/>
        </authorList>
    </citation>
    <scope>NUCLEOTIDE SEQUENCE [LARGE SCALE GENOMIC DNA]</scope>
    <source>
        <strain evidence="2 3">DSM 17809</strain>
    </source>
</reference>
<keyword evidence="1" id="KW-0812">Transmembrane</keyword>
<keyword evidence="1" id="KW-1133">Transmembrane helix</keyword>